<dbReference type="Pfam" id="PF06980">
    <property type="entry name" value="DUF1302"/>
    <property type="match status" value="1"/>
</dbReference>
<accession>A0ABM7PDK3</accession>
<evidence type="ECO:0000313" key="1">
    <source>
        <dbReference type="EMBL" id="BCS95161.1"/>
    </source>
</evidence>
<dbReference type="EMBL" id="AP024488">
    <property type="protein sequence ID" value="BCS95161.1"/>
    <property type="molecule type" value="Genomic_DNA"/>
</dbReference>
<keyword evidence="2" id="KW-1185">Reference proteome</keyword>
<name>A0ABM7PDK3_9BACT</name>
<gene>
    <name evidence="1" type="ORF">DSLASN_07930</name>
</gene>
<protein>
    <recommendedName>
        <fullName evidence="3">TonB-dependent receptor-like beta-barrel domain-containing protein</fullName>
    </recommendedName>
</protein>
<sequence>MEGYVAFESLFSTASNEGFEASNKKNEVTSRLEMKYGGESAYLFLTPMVSMASLFTENEEYRYTDDAGFHKNMRYASTSFELAFNELYVHYETDQYRVRAGNQIFGWGTADVFNPTAYFNPIDMRELFFKEEETNRYGVPALSGIWFADRFTTELVWVPVHVPGETAATGNWWSVSPDNYALPVELGAPESRGSSPSDYGFGTRVASTVSGADFSFSLYHGPDRDPLFLPESTFIADNGELTVLLEPRHPTVSMAGFDFSMAMDSFVIQCEAVWSPNKTGYIPQDPENPMEIVFPFEEKKSDYIAFATGFNWFVPLADIWEEHGGETVLTCEWYTSHYTDSRIEDPSISDFISVRFEDDYMDGRVKIEIVEVVDLAHTGSLFYPSVTYDFQNGFSIECSYAHFNGSVSGPNTPQSVFTYFRDRDVISLKTTYDF</sequence>
<dbReference type="InterPro" id="IPR010727">
    <property type="entry name" value="DUF1302"/>
</dbReference>
<organism evidence="1 2">
    <name type="scientific">Desulfoluna limicola</name>
    <dbReference type="NCBI Taxonomy" id="2810562"/>
    <lineage>
        <taxon>Bacteria</taxon>
        <taxon>Pseudomonadati</taxon>
        <taxon>Thermodesulfobacteriota</taxon>
        <taxon>Desulfobacteria</taxon>
        <taxon>Desulfobacterales</taxon>
        <taxon>Desulfolunaceae</taxon>
        <taxon>Desulfoluna</taxon>
    </lineage>
</organism>
<proteinExistence type="predicted"/>
<reference evidence="1 2" key="1">
    <citation type="submission" date="2021-02" db="EMBL/GenBank/DDBJ databases">
        <title>Complete genome of Desulfoluna sp. strain ASN36.</title>
        <authorList>
            <person name="Takahashi A."/>
            <person name="Kojima H."/>
            <person name="Fukui M."/>
        </authorList>
    </citation>
    <scope>NUCLEOTIDE SEQUENCE [LARGE SCALE GENOMIC DNA]</scope>
    <source>
        <strain evidence="1 2">ASN36</strain>
    </source>
</reference>
<evidence type="ECO:0000313" key="2">
    <source>
        <dbReference type="Proteomes" id="UP001320148"/>
    </source>
</evidence>
<evidence type="ECO:0008006" key="3">
    <source>
        <dbReference type="Google" id="ProtNLM"/>
    </source>
</evidence>
<dbReference type="Proteomes" id="UP001320148">
    <property type="component" value="Chromosome"/>
</dbReference>